<accession>A0A1Y1IUD8</accession>
<feature type="region of interest" description="Disordered" evidence="1">
    <location>
        <begin position="429"/>
        <end position="467"/>
    </location>
</feature>
<dbReference type="Proteomes" id="UP000054558">
    <property type="component" value="Unassembled WGS sequence"/>
</dbReference>
<name>A0A1Y1IUD8_KLENI</name>
<evidence type="ECO:0000313" key="2">
    <source>
        <dbReference type="EMBL" id="GAQ91828.1"/>
    </source>
</evidence>
<feature type="region of interest" description="Disordered" evidence="1">
    <location>
        <begin position="632"/>
        <end position="677"/>
    </location>
</feature>
<proteinExistence type="predicted"/>
<dbReference type="EMBL" id="DF237812">
    <property type="protein sequence ID" value="GAQ91828.1"/>
    <property type="molecule type" value="Genomic_DNA"/>
</dbReference>
<evidence type="ECO:0000313" key="3">
    <source>
        <dbReference type="Proteomes" id="UP000054558"/>
    </source>
</evidence>
<evidence type="ECO:0000256" key="1">
    <source>
        <dbReference type="SAM" id="MobiDB-lite"/>
    </source>
</evidence>
<organism evidence="2 3">
    <name type="scientific">Klebsormidium nitens</name>
    <name type="common">Green alga</name>
    <name type="synonym">Ulothrix nitens</name>
    <dbReference type="NCBI Taxonomy" id="105231"/>
    <lineage>
        <taxon>Eukaryota</taxon>
        <taxon>Viridiplantae</taxon>
        <taxon>Streptophyta</taxon>
        <taxon>Klebsormidiophyceae</taxon>
        <taxon>Klebsormidiales</taxon>
        <taxon>Klebsormidiaceae</taxon>
        <taxon>Klebsormidium</taxon>
    </lineage>
</organism>
<reference evidence="2 3" key="1">
    <citation type="journal article" date="2014" name="Nat. Commun.">
        <title>Klebsormidium flaccidum genome reveals primary factors for plant terrestrial adaptation.</title>
        <authorList>
            <person name="Hori K."/>
            <person name="Maruyama F."/>
            <person name="Fujisawa T."/>
            <person name="Togashi T."/>
            <person name="Yamamoto N."/>
            <person name="Seo M."/>
            <person name="Sato S."/>
            <person name="Yamada T."/>
            <person name="Mori H."/>
            <person name="Tajima N."/>
            <person name="Moriyama T."/>
            <person name="Ikeuchi M."/>
            <person name="Watanabe M."/>
            <person name="Wada H."/>
            <person name="Kobayashi K."/>
            <person name="Saito M."/>
            <person name="Masuda T."/>
            <person name="Sasaki-Sekimoto Y."/>
            <person name="Mashiguchi K."/>
            <person name="Awai K."/>
            <person name="Shimojima M."/>
            <person name="Masuda S."/>
            <person name="Iwai M."/>
            <person name="Nobusawa T."/>
            <person name="Narise T."/>
            <person name="Kondo S."/>
            <person name="Saito H."/>
            <person name="Sato R."/>
            <person name="Murakawa M."/>
            <person name="Ihara Y."/>
            <person name="Oshima-Yamada Y."/>
            <person name="Ohtaka K."/>
            <person name="Satoh M."/>
            <person name="Sonobe K."/>
            <person name="Ishii M."/>
            <person name="Ohtani R."/>
            <person name="Kanamori-Sato M."/>
            <person name="Honoki R."/>
            <person name="Miyazaki D."/>
            <person name="Mochizuki H."/>
            <person name="Umetsu J."/>
            <person name="Higashi K."/>
            <person name="Shibata D."/>
            <person name="Kamiya Y."/>
            <person name="Sato N."/>
            <person name="Nakamura Y."/>
            <person name="Tabata S."/>
            <person name="Ida S."/>
            <person name="Kurokawa K."/>
            <person name="Ohta H."/>
        </authorList>
    </citation>
    <scope>NUCLEOTIDE SEQUENCE [LARGE SCALE GENOMIC DNA]</scope>
    <source>
        <strain evidence="2 3">NIES-2285</strain>
    </source>
</reference>
<feature type="compositionally biased region" description="Basic and acidic residues" evidence="1">
    <location>
        <begin position="514"/>
        <end position="523"/>
    </location>
</feature>
<feature type="compositionally biased region" description="Basic and acidic residues" evidence="1">
    <location>
        <begin position="446"/>
        <end position="467"/>
    </location>
</feature>
<protein>
    <submittedName>
        <fullName evidence="2">Uncharacterized protein</fullName>
    </submittedName>
</protein>
<sequence length="677" mass="75703">MFGYEGLKGVCLMGTQVVPPGILTLMQETALGPSPPPLGFRIKHDTTMPEKDTVRCFLEELLKHIHDFDSPDGPTVLKGIFFPDKENVKGDPFPTDPNDTEAIERMSLLIRNAMDVERLPESLKGRRIHSVQQIGTVLEILLLRDDFDPAAKTEQTVDAMRIIFKNQAQIGWLKISDWEKYPAAYTCRERRGPGLGSGYKVDTLLGWGGKALTGPEFSGPLARAVNQVWCILVQVLDSEYGFDGIGARIKGHLCGILRAAQRDVCQVRERRNGRYWDFMRRMAKLLGITRLQDLQHPENLHLLPIFLAVVYQFLLDSRFQDKDYNVMTANIGKKAAASASYVVAYQQPDHVLNGRPENDPGNVHLKAHVHVDVIASDPQEWREIQSEMGIRKLGEPLKKPGLTRGRLGAMAHGFVSCGENGDLQLYDSQSVPGPKQQRVRQPEYGADGKRVDRPYDIHGGKNDKRKRDIGDGLYALAESDGSRGPGRQMYECCMSYLGFSEEDLLPGKRVELNAKRKAERPGPEELAAAAQERKRAKRQRLKEQKKGRVGSAGGETPCERTAPHSSPVLWDDDMEVSKGRLRFPFVPPLGAFMYEAGRVVRYTRWNGQHQILYDNGIRKFVNLTKDRWHVLDDDDSLEGGGAAGDKTGDHDEEGCVLAPRRAPTGSRRKPSKALAMP</sequence>
<feature type="region of interest" description="Disordered" evidence="1">
    <location>
        <begin position="514"/>
        <end position="570"/>
    </location>
</feature>
<gene>
    <name evidence="2" type="ORF">KFL_008630060</name>
</gene>
<keyword evidence="3" id="KW-1185">Reference proteome</keyword>
<dbReference type="AlphaFoldDB" id="A0A1Y1IUD8"/>